<sequence length="109" mass="12140">MKRMKENPEVWVQLSEWLSSVKEQGVGAALAGGMAILRGRYNGGGWKKTSMDAVMCSIFAWFAKDMLNIFEMNNELVYLLSVFIGYLGVDFIGRLLRRAAGNKVGVSDE</sequence>
<dbReference type="EMBL" id="UGTZ01000001">
    <property type="protein sequence ID" value="SUC32022.1"/>
    <property type="molecule type" value="Genomic_DNA"/>
</dbReference>
<proteinExistence type="predicted"/>
<evidence type="ECO:0000313" key="2">
    <source>
        <dbReference type="EMBL" id="OZS72308.1"/>
    </source>
</evidence>
<dbReference type="InterPro" id="IPR006481">
    <property type="entry name" value="Phage_lambda_GpS_holin"/>
</dbReference>
<keyword evidence="1" id="KW-0812">Transmembrane</keyword>
<organism evidence="2 4">
    <name type="scientific">Providencia rettgeri</name>
    <dbReference type="NCBI Taxonomy" id="587"/>
    <lineage>
        <taxon>Bacteria</taxon>
        <taxon>Pseudomonadati</taxon>
        <taxon>Pseudomonadota</taxon>
        <taxon>Gammaproteobacteria</taxon>
        <taxon>Enterobacterales</taxon>
        <taxon>Morganellaceae</taxon>
        <taxon>Providencia</taxon>
    </lineage>
</organism>
<evidence type="ECO:0000313" key="3">
    <source>
        <dbReference type="EMBL" id="SUC32022.1"/>
    </source>
</evidence>
<dbReference type="Proteomes" id="UP000254208">
    <property type="component" value="Unassembled WGS sequence"/>
</dbReference>
<dbReference type="NCBIfam" id="TIGR01594">
    <property type="entry name" value="holin_lambda"/>
    <property type="match status" value="1"/>
</dbReference>
<evidence type="ECO:0000313" key="5">
    <source>
        <dbReference type="Proteomes" id="UP000254208"/>
    </source>
</evidence>
<accession>A0A1B8SPD9</accession>
<feature type="transmembrane region" description="Helical" evidence="1">
    <location>
        <begin position="76"/>
        <end position="96"/>
    </location>
</feature>
<keyword evidence="1" id="KW-0472">Membrane</keyword>
<evidence type="ECO:0000313" key="4">
    <source>
        <dbReference type="Proteomes" id="UP000216001"/>
    </source>
</evidence>
<dbReference type="EMBL" id="NOWC01000040">
    <property type="protein sequence ID" value="OZS72308.1"/>
    <property type="molecule type" value="Genomic_DNA"/>
</dbReference>
<gene>
    <name evidence="2" type="ORF">CHI95_22650</name>
    <name evidence="3" type="ORF">NCTC11801_02995</name>
</gene>
<protein>
    <submittedName>
        <fullName evidence="2">Phage holin, lambda family</fullName>
    </submittedName>
</protein>
<dbReference type="AlphaFoldDB" id="A0A1B8SPD9"/>
<name>A0A1B8SPD9_PRORE</name>
<dbReference type="Pfam" id="PF05106">
    <property type="entry name" value="Phage_holin_3_1"/>
    <property type="match status" value="1"/>
</dbReference>
<keyword evidence="1" id="KW-1133">Transmembrane helix</keyword>
<evidence type="ECO:0000256" key="1">
    <source>
        <dbReference type="SAM" id="Phobius"/>
    </source>
</evidence>
<reference evidence="2 4" key="1">
    <citation type="submission" date="2017-07" db="EMBL/GenBank/DDBJ databases">
        <title>blaIMP-27 on transferable plasmids in Proteus mirabilis and Providencia rettgeri.</title>
        <authorList>
            <person name="Potter R."/>
        </authorList>
    </citation>
    <scope>NUCLEOTIDE SEQUENCE [LARGE SCALE GENOMIC DNA]</scope>
    <source>
        <strain evidence="2 4">PR1</strain>
    </source>
</reference>
<reference evidence="3 5" key="2">
    <citation type="submission" date="2018-06" db="EMBL/GenBank/DDBJ databases">
        <authorList>
            <consortium name="Pathogen Informatics"/>
            <person name="Doyle S."/>
        </authorList>
    </citation>
    <scope>NUCLEOTIDE SEQUENCE [LARGE SCALE GENOMIC DNA]</scope>
    <source>
        <strain evidence="3 5">NCTC11801</strain>
    </source>
</reference>
<dbReference type="Proteomes" id="UP000216001">
    <property type="component" value="Unassembled WGS sequence"/>
</dbReference>